<dbReference type="AlphaFoldDB" id="A0A4Y4D852"/>
<dbReference type="Proteomes" id="UP000315730">
    <property type="component" value="Unassembled WGS sequence"/>
</dbReference>
<evidence type="ECO:0000256" key="1">
    <source>
        <dbReference type="SAM" id="MobiDB-lite"/>
    </source>
</evidence>
<evidence type="ECO:0000313" key="3">
    <source>
        <dbReference type="Proteomes" id="UP000315730"/>
    </source>
</evidence>
<evidence type="ECO:0000313" key="2">
    <source>
        <dbReference type="EMBL" id="GED00150.1"/>
    </source>
</evidence>
<reference evidence="2 3" key="1">
    <citation type="submission" date="2019-06" db="EMBL/GenBank/DDBJ databases">
        <title>Whole genome shotgun sequence of Kocuria varians NBRC 15358.</title>
        <authorList>
            <person name="Hosoyama A."/>
            <person name="Uohara A."/>
            <person name="Ohji S."/>
            <person name="Ichikawa N."/>
        </authorList>
    </citation>
    <scope>NUCLEOTIDE SEQUENCE [LARGE SCALE GENOMIC DNA]</scope>
    <source>
        <strain evidence="2 3">NBRC 15358</strain>
    </source>
</reference>
<feature type="region of interest" description="Disordered" evidence="1">
    <location>
        <begin position="1"/>
        <end position="22"/>
    </location>
</feature>
<accession>A0A4Y4D852</accession>
<sequence>MNDRFFGGGEEGAAGAVSPRDRPSVTAILGGFSVYMFMHGPCDSRCQYFPVQSSSTSPRT</sequence>
<dbReference type="EMBL" id="BJNW01000025">
    <property type="protein sequence ID" value="GED00150.1"/>
    <property type="molecule type" value="Genomic_DNA"/>
</dbReference>
<gene>
    <name evidence="2" type="ORF">KVA01_23040</name>
</gene>
<organism evidence="2 3">
    <name type="scientific">Kocuria varians</name>
    <name type="common">Micrococcus varians</name>
    <dbReference type="NCBI Taxonomy" id="1272"/>
    <lineage>
        <taxon>Bacteria</taxon>
        <taxon>Bacillati</taxon>
        <taxon>Actinomycetota</taxon>
        <taxon>Actinomycetes</taxon>
        <taxon>Micrococcales</taxon>
        <taxon>Micrococcaceae</taxon>
        <taxon>Kocuria</taxon>
    </lineage>
</organism>
<proteinExistence type="predicted"/>
<protein>
    <submittedName>
        <fullName evidence="2">Uncharacterized protein</fullName>
    </submittedName>
</protein>
<comment type="caution">
    <text evidence="2">The sequence shown here is derived from an EMBL/GenBank/DDBJ whole genome shotgun (WGS) entry which is preliminary data.</text>
</comment>
<name>A0A4Y4D852_KOCVA</name>
<feature type="compositionally biased region" description="Gly residues" evidence="1">
    <location>
        <begin position="1"/>
        <end position="12"/>
    </location>
</feature>
<keyword evidence="3" id="KW-1185">Reference proteome</keyword>